<evidence type="ECO:0000256" key="1">
    <source>
        <dbReference type="SAM" id="MobiDB-lite"/>
    </source>
</evidence>
<name>A5AD07_VITVI</name>
<dbReference type="AlphaFoldDB" id="A5AD07"/>
<accession>A5AD07</accession>
<evidence type="ECO:0000313" key="2">
    <source>
        <dbReference type="EMBL" id="CAN60078.1"/>
    </source>
</evidence>
<sequence>MSVPRRKLKVTGIYKAKNQAKYLGEPVVEWKDERTKFCKVKSHLAKFRKSRVASCKLTNISNSKLNKVKLVYDVLLLNSSHPSTTKVHDEFGLLGSRVRDEEANGEAHSNYLGNPSLLKDIGNGSVNLIRPRVFKVASRTTQESRTCKVDSSVSTKGNVRDNVEKDFDDLSDDSRASSKRSMGGHQTNTSTHSKHEETIFNGGSTHCHKSFKQHNNAQSLYVSYNDSEDTSECHFKCRNIRPNPVYSDETNSYPLEVDVFFVDILTSTQLMELDGEKILSDVLIESQGQKTIIKDTTYNVWTLLAVAGLIIEQQSPCPTVVAHSTSTHTFDVKQVILNAQHQATLMIGERIKEMIIKTSNECLSLLTGKIDELFNAITKIEVDLSPLKYQIKKYMESADHLDEVLKKELEQLGIQKEHLHNSILEIDEIIANKQNDVSRLTPVLTDVNVKTLETLQEALRTQHDKLACLVWM</sequence>
<organism evidence="2">
    <name type="scientific">Vitis vinifera</name>
    <name type="common">Grape</name>
    <dbReference type="NCBI Taxonomy" id="29760"/>
    <lineage>
        <taxon>Eukaryota</taxon>
        <taxon>Viridiplantae</taxon>
        <taxon>Streptophyta</taxon>
        <taxon>Embryophyta</taxon>
        <taxon>Tracheophyta</taxon>
        <taxon>Spermatophyta</taxon>
        <taxon>Magnoliopsida</taxon>
        <taxon>eudicotyledons</taxon>
        <taxon>Gunneridae</taxon>
        <taxon>Pentapetalae</taxon>
        <taxon>rosids</taxon>
        <taxon>Vitales</taxon>
        <taxon>Vitaceae</taxon>
        <taxon>Viteae</taxon>
        <taxon>Vitis</taxon>
    </lineage>
</organism>
<feature type="region of interest" description="Disordered" evidence="1">
    <location>
        <begin position="145"/>
        <end position="199"/>
    </location>
</feature>
<reference evidence="2" key="1">
    <citation type="journal article" date="2007" name="PLoS ONE">
        <title>The first genome sequence of an elite grapevine cultivar (Pinot noir Vitis vinifera L.): coping with a highly heterozygous genome.</title>
        <authorList>
            <person name="Velasco R."/>
            <person name="Zharkikh A."/>
            <person name="Troggio M."/>
            <person name="Cartwright D.A."/>
            <person name="Cestaro A."/>
            <person name="Pruss D."/>
            <person name="Pindo M."/>
            <person name="FitzGerald L.M."/>
            <person name="Vezzulli S."/>
            <person name="Reid J."/>
            <person name="Malacarne G."/>
            <person name="Iliev D."/>
            <person name="Coppola G."/>
            <person name="Wardell B."/>
            <person name="Micheletti D."/>
            <person name="Macalma T."/>
            <person name="Facci M."/>
            <person name="Mitchell J.T."/>
            <person name="Perazzolli M."/>
            <person name="Eldredge G."/>
            <person name="Gatto P."/>
            <person name="Oyzerski R."/>
            <person name="Moretto M."/>
            <person name="Gutin N."/>
            <person name="Stefanini M."/>
            <person name="Chen Y."/>
            <person name="Segala C."/>
            <person name="Davenport C."/>
            <person name="Dematte L."/>
            <person name="Mraz A."/>
            <person name="Battilana J."/>
            <person name="Stormo K."/>
            <person name="Costa F."/>
            <person name="Tao Q."/>
            <person name="Si-Ammour A."/>
            <person name="Harkins T."/>
            <person name="Lackey A."/>
            <person name="Perbost C."/>
            <person name="Taillon B."/>
            <person name="Stella A."/>
            <person name="Solovyev V."/>
            <person name="Fawcett J.A."/>
            <person name="Sterck L."/>
            <person name="Vandepoele K."/>
            <person name="Grando S.M."/>
            <person name="Toppo S."/>
            <person name="Moser C."/>
            <person name="Lanchbury J."/>
            <person name="Bogden R."/>
            <person name="Skolnick M."/>
            <person name="Sgaramella V."/>
            <person name="Bhatnagar S.K."/>
            <person name="Fontana P."/>
            <person name="Gutin A."/>
            <person name="Van de Peer Y."/>
            <person name="Salamini F."/>
            <person name="Viola R."/>
        </authorList>
    </citation>
    <scope>NUCLEOTIDE SEQUENCE</scope>
</reference>
<feature type="compositionally biased region" description="Polar residues" evidence="1">
    <location>
        <begin position="145"/>
        <end position="157"/>
    </location>
</feature>
<proteinExistence type="predicted"/>
<protein>
    <submittedName>
        <fullName evidence="2">Uncharacterized protein</fullName>
    </submittedName>
</protein>
<dbReference type="EMBL" id="AM423502">
    <property type="protein sequence ID" value="CAN60078.1"/>
    <property type="molecule type" value="Genomic_DNA"/>
</dbReference>
<gene>
    <name evidence="2" type="ORF">VITISV_018711</name>
</gene>